<reference evidence="1 2" key="1">
    <citation type="journal article" date="2021" name="J. Hered.">
        <title>A chromosome-level genome assembly of the parasitoid wasp, Cotesia glomerata (Hymenoptera: Braconidae).</title>
        <authorList>
            <person name="Pinto B.J."/>
            <person name="Weis J.J."/>
            <person name="Gamble T."/>
            <person name="Ode P.J."/>
            <person name="Paul R."/>
            <person name="Zaspel J.M."/>
        </authorList>
    </citation>
    <scope>NUCLEOTIDE SEQUENCE [LARGE SCALE GENOMIC DNA]</scope>
    <source>
        <strain evidence="1">CgM1</strain>
    </source>
</reference>
<name>A0AAV7J8B2_COTGL</name>
<evidence type="ECO:0000313" key="2">
    <source>
        <dbReference type="Proteomes" id="UP000826195"/>
    </source>
</evidence>
<evidence type="ECO:0000313" key="1">
    <source>
        <dbReference type="EMBL" id="KAH0568496.1"/>
    </source>
</evidence>
<proteinExistence type="predicted"/>
<sequence>MHWNEPGVCNPLGWVPEAVETRPQATPTTQEHAKELVLFALSSFDVVVCEVSQHVTMIIKRFYRHSSPNAKYRTARMYITHSNKSSKATANQSNWLYYLLKPSIVLPTLCWTKLYVLPETLDCIKRLLSYCGHLHGRPRVNFTAGLDTC</sequence>
<dbReference type="AlphaFoldDB" id="A0AAV7J8B2"/>
<dbReference type="Proteomes" id="UP000826195">
    <property type="component" value="Unassembled WGS sequence"/>
</dbReference>
<protein>
    <submittedName>
        <fullName evidence="1">Uncharacterized protein</fullName>
    </submittedName>
</protein>
<dbReference type="EMBL" id="JAHXZJ010000001">
    <property type="protein sequence ID" value="KAH0568496.1"/>
    <property type="molecule type" value="Genomic_DNA"/>
</dbReference>
<gene>
    <name evidence="1" type="ORF">KQX54_021081</name>
</gene>
<keyword evidence="2" id="KW-1185">Reference proteome</keyword>
<comment type="caution">
    <text evidence="1">The sequence shown here is derived from an EMBL/GenBank/DDBJ whole genome shotgun (WGS) entry which is preliminary data.</text>
</comment>
<organism evidence="1 2">
    <name type="scientific">Cotesia glomerata</name>
    <name type="common">Lepidopteran parasitic wasp</name>
    <name type="synonym">Apanteles glomeratus</name>
    <dbReference type="NCBI Taxonomy" id="32391"/>
    <lineage>
        <taxon>Eukaryota</taxon>
        <taxon>Metazoa</taxon>
        <taxon>Ecdysozoa</taxon>
        <taxon>Arthropoda</taxon>
        <taxon>Hexapoda</taxon>
        <taxon>Insecta</taxon>
        <taxon>Pterygota</taxon>
        <taxon>Neoptera</taxon>
        <taxon>Endopterygota</taxon>
        <taxon>Hymenoptera</taxon>
        <taxon>Apocrita</taxon>
        <taxon>Ichneumonoidea</taxon>
        <taxon>Braconidae</taxon>
        <taxon>Microgastrinae</taxon>
        <taxon>Cotesia</taxon>
    </lineage>
</organism>
<accession>A0AAV7J8B2</accession>